<feature type="site" description="Transition state stabilizer" evidence="5">
    <location>
        <position position="181"/>
    </location>
</feature>
<protein>
    <recommendedName>
        <fullName evidence="5 6">2,3-bisphosphoglycerate-dependent phosphoglycerate mutase</fullName>
        <shortName evidence="5">BPG-dependent PGAM</shortName>
        <shortName evidence="5">PGAM</shortName>
        <shortName evidence="5">Phosphoglyceromutase</shortName>
        <shortName evidence="5">dPGM</shortName>
        <ecNumber evidence="5 6">5.4.2.11</ecNumber>
    </recommendedName>
</protein>
<dbReference type="PANTHER" id="PTHR11931">
    <property type="entry name" value="PHOSPHOGLYCERATE MUTASE"/>
    <property type="match status" value="1"/>
</dbReference>
<feature type="active site" description="Proton donor/acceptor" evidence="5">
    <location>
        <position position="88"/>
    </location>
</feature>
<accession>A0A0K2RY25</accession>
<dbReference type="GO" id="GO:0006096">
    <property type="term" value="P:glycolytic process"/>
    <property type="evidence" value="ECO:0007669"/>
    <property type="project" value="UniProtKB-UniRule"/>
</dbReference>
<dbReference type="EMBL" id="AP014938">
    <property type="protein sequence ID" value="BAS19766.1"/>
    <property type="molecule type" value="Genomic_DNA"/>
</dbReference>
<feature type="binding site" evidence="5">
    <location>
        <position position="61"/>
    </location>
    <ligand>
        <name>substrate</name>
    </ligand>
</feature>
<feature type="active site" description="Tele-phosphohistidine intermediate" evidence="5">
    <location>
        <position position="10"/>
    </location>
</feature>
<dbReference type="GO" id="GO:0004619">
    <property type="term" value="F:phosphoglycerate mutase activity"/>
    <property type="evidence" value="ECO:0007669"/>
    <property type="project" value="UniProtKB-UniRule"/>
</dbReference>
<dbReference type="InterPro" id="IPR029033">
    <property type="entry name" value="His_PPase_superfam"/>
</dbReference>
<feature type="binding site" evidence="5">
    <location>
        <begin position="22"/>
        <end position="23"/>
    </location>
    <ligand>
        <name>substrate</name>
    </ligand>
</feature>
<dbReference type="PROSITE" id="PS00175">
    <property type="entry name" value="PG_MUTASE"/>
    <property type="match status" value="1"/>
</dbReference>
<keyword evidence="3 5" id="KW-0324">Glycolysis</keyword>
<feature type="binding site" evidence="5">
    <location>
        <begin position="88"/>
        <end position="91"/>
    </location>
    <ligand>
        <name>substrate</name>
    </ligand>
</feature>
<dbReference type="EC" id="5.4.2.11" evidence="5 6"/>
<dbReference type="GeneID" id="61437203"/>
<dbReference type="InterPro" id="IPR005952">
    <property type="entry name" value="Phosphogly_mut1"/>
</dbReference>
<dbReference type="Proteomes" id="UP000066203">
    <property type="component" value="Chromosome"/>
</dbReference>
<dbReference type="HAMAP" id="MF_01039">
    <property type="entry name" value="PGAM_GpmA"/>
    <property type="match status" value="1"/>
</dbReference>
<dbReference type="NCBIfam" id="NF010713">
    <property type="entry name" value="PRK14115.1"/>
    <property type="match status" value="1"/>
</dbReference>
<evidence type="ECO:0000256" key="6">
    <source>
        <dbReference type="RuleBase" id="RU004512"/>
    </source>
</evidence>
<proteinExistence type="inferred from homology"/>
<feature type="binding site" evidence="5">
    <location>
        <begin position="9"/>
        <end position="16"/>
    </location>
    <ligand>
        <name>substrate</name>
    </ligand>
</feature>
<feature type="binding site" evidence="5">
    <location>
        <begin position="115"/>
        <end position="116"/>
    </location>
    <ligand>
        <name>substrate</name>
    </ligand>
</feature>
<sequence>MTYKLVLLRHGQSEWNEKNLFTGWVDVNLTDKGRAEAKRGGELLAERNILPDVVHTSLQRRAINTANLALDAADRLWIPVKRTWRLNERHYGALQGKNKSEIREEYGDEKFMTWRRSYDVPPPPLDDNDPYSQAHDPRYADVENAPRTECLKDVLGRMLPYWESDIKPDLAAGKTVLVAAHGNSLRSLVKHLEGISDEDIAGLNIPTGIPLYYELDENFQPVKPGEYLDPEAAKDAIAAVANQGK</sequence>
<dbReference type="Pfam" id="PF00300">
    <property type="entry name" value="His_Phos_1"/>
    <property type="match status" value="1"/>
</dbReference>
<dbReference type="FunFam" id="3.40.50.1240:FF:000012">
    <property type="entry name" value="Phosphoglycerate mutase 1"/>
    <property type="match status" value="1"/>
</dbReference>
<dbReference type="GO" id="GO:0006094">
    <property type="term" value="P:gluconeogenesis"/>
    <property type="evidence" value="ECO:0007669"/>
    <property type="project" value="UniProtKB-UniRule"/>
</dbReference>
<feature type="binding site" evidence="5">
    <location>
        <position position="99"/>
    </location>
    <ligand>
        <name>substrate</name>
    </ligand>
</feature>
<dbReference type="AlphaFoldDB" id="A0A0K2RY25"/>
<evidence type="ECO:0000313" key="7">
    <source>
        <dbReference type="EMBL" id="BAS19766.1"/>
    </source>
</evidence>
<keyword evidence="4 5" id="KW-0413">Isomerase</keyword>
<evidence type="ECO:0000256" key="1">
    <source>
        <dbReference type="ARBA" id="ARBA00006717"/>
    </source>
</evidence>
<comment type="function">
    <text evidence="5 6">Catalyzes the interconversion of 2-phosphoglycerate and 3-phosphoglycerate.</text>
</comment>
<evidence type="ECO:0000256" key="5">
    <source>
        <dbReference type="HAMAP-Rule" id="MF_01039"/>
    </source>
</evidence>
<dbReference type="InterPro" id="IPR013078">
    <property type="entry name" value="His_Pase_superF_clade-1"/>
</dbReference>
<comment type="catalytic activity">
    <reaction evidence="5 6">
        <text>(2R)-2-phosphoglycerate = (2R)-3-phosphoglycerate</text>
        <dbReference type="Rhea" id="RHEA:15901"/>
        <dbReference type="ChEBI" id="CHEBI:58272"/>
        <dbReference type="ChEBI" id="CHEBI:58289"/>
        <dbReference type="EC" id="5.4.2.11"/>
    </reaction>
</comment>
<keyword evidence="2 5" id="KW-0312">Gluconeogenesis</keyword>
<evidence type="ECO:0000256" key="4">
    <source>
        <dbReference type="ARBA" id="ARBA00023235"/>
    </source>
</evidence>
<gene>
    <name evidence="5" type="primary">gpmA</name>
    <name evidence="7" type="ORF">RM6536_0519</name>
</gene>
<organism evidence="7">
    <name type="scientific">Rothia mucilaginosa</name>
    <dbReference type="NCBI Taxonomy" id="43675"/>
    <lineage>
        <taxon>Bacteria</taxon>
        <taxon>Bacillati</taxon>
        <taxon>Actinomycetota</taxon>
        <taxon>Actinomycetes</taxon>
        <taxon>Micrococcales</taxon>
        <taxon>Micrococcaceae</taxon>
        <taxon>Rothia</taxon>
    </lineage>
</organism>
<dbReference type="InterPro" id="IPR001345">
    <property type="entry name" value="PG/BPGM_mutase_AS"/>
</dbReference>
<dbReference type="RefSeq" id="WP_005507152.1">
    <property type="nucleotide sequence ID" value="NZ_AP014938.1"/>
</dbReference>
<dbReference type="CDD" id="cd07067">
    <property type="entry name" value="HP_PGM_like"/>
    <property type="match status" value="1"/>
</dbReference>
<feature type="binding site" evidence="5">
    <location>
        <begin position="182"/>
        <end position="183"/>
    </location>
    <ligand>
        <name>substrate</name>
    </ligand>
</feature>
<evidence type="ECO:0000256" key="2">
    <source>
        <dbReference type="ARBA" id="ARBA00022432"/>
    </source>
</evidence>
<comment type="similarity">
    <text evidence="1 5">Belongs to the phosphoglycerate mutase family. BPG-dependent PGAM subfamily.</text>
</comment>
<evidence type="ECO:0000256" key="3">
    <source>
        <dbReference type="ARBA" id="ARBA00023152"/>
    </source>
</evidence>
<name>A0A0K2RY25_9MICC</name>
<dbReference type="Gene3D" id="3.40.50.1240">
    <property type="entry name" value="Phosphoglycerate mutase-like"/>
    <property type="match status" value="1"/>
</dbReference>
<dbReference type="NCBIfam" id="TIGR01258">
    <property type="entry name" value="pgm_1"/>
    <property type="match status" value="1"/>
</dbReference>
<comment type="pathway">
    <text evidence="5 6">Carbohydrate degradation; glycolysis; pyruvate from D-glyceraldehyde 3-phosphate: step 3/5.</text>
</comment>
<dbReference type="NCBIfam" id="NF010718">
    <property type="entry name" value="PRK14120.1"/>
    <property type="match status" value="1"/>
</dbReference>
<dbReference type="PATRIC" id="fig|43675.28.peg.526"/>
<evidence type="ECO:0000313" key="8">
    <source>
        <dbReference type="Proteomes" id="UP000066203"/>
    </source>
</evidence>
<dbReference type="SUPFAM" id="SSF53254">
    <property type="entry name" value="Phosphoglycerate mutase-like"/>
    <property type="match status" value="1"/>
</dbReference>
<dbReference type="SMART" id="SM00855">
    <property type="entry name" value="PGAM"/>
    <property type="match status" value="1"/>
</dbReference>
<reference evidence="8" key="1">
    <citation type="submission" date="2015-08" db="EMBL/GenBank/DDBJ databases">
        <title>Complete genome sequence of Rothia mucilaginosa strain NUM-Rm6536.</title>
        <authorList>
            <person name="Nambu T."/>
        </authorList>
    </citation>
    <scope>NUCLEOTIDE SEQUENCE [LARGE SCALE GENOMIC DNA]</scope>
    <source>
        <strain evidence="8">NUM-Rm6536</strain>
    </source>
</reference>
<dbReference type="UniPathway" id="UPA00109">
    <property type="reaction ID" value="UER00186"/>
</dbReference>